<keyword evidence="2" id="KW-1185">Reference proteome</keyword>
<protein>
    <submittedName>
        <fullName evidence="1">Uncharacterized protein</fullName>
    </submittedName>
</protein>
<reference evidence="1 2" key="1">
    <citation type="journal article" date="2022" name="Allergy">
        <title>Genome assembly and annotation of Periplaneta americana reveal a comprehensive cockroach allergen profile.</title>
        <authorList>
            <person name="Wang L."/>
            <person name="Xiong Q."/>
            <person name="Saelim N."/>
            <person name="Wang L."/>
            <person name="Nong W."/>
            <person name="Wan A.T."/>
            <person name="Shi M."/>
            <person name="Liu X."/>
            <person name="Cao Q."/>
            <person name="Hui J.H.L."/>
            <person name="Sookrung N."/>
            <person name="Leung T.F."/>
            <person name="Tungtrongchitr A."/>
            <person name="Tsui S.K.W."/>
        </authorList>
    </citation>
    <scope>NUCLEOTIDE SEQUENCE [LARGE SCALE GENOMIC DNA]</scope>
    <source>
        <strain evidence="1">PWHHKU_190912</strain>
    </source>
</reference>
<evidence type="ECO:0000313" key="1">
    <source>
        <dbReference type="EMBL" id="KAJ4435939.1"/>
    </source>
</evidence>
<sequence length="95" mass="10769">MAGLCEGGNESAGSLKAIYYAASSFGLHETSMMLSAVHAFFFQKAATLFSVFWTKLSELLFYANRHQNTIRCLINLLQKDYRLNLYDKKTDFSVI</sequence>
<name>A0ABQ8SP35_PERAM</name>
<proteinExistence type="predicted"/>
<evidence type="ECO:0000313" key="2">
    <source>
        <dbReference type="Proteomes" id="UP001148838"/>
    </source>
</evidence>
<dbReference type="Proteomes" id="UP001148838">
    <property type="component" value="Unassembled WGS sequence"/>
</dbReference>
<dbReference type="EMBL" id="JAJSOF020000023">
    <property type="protein sequence ID" value="KAJ4435939.1"/>
    <property type="molecule type" value="Genomic_DNA"/>
</dbReference>
<gene>
    <name evidence="1" type="ORF">ANN_18561</name>
</gene>
<organism evidence="1 2">
    <name type="scientific">Periplaneta americana</name>
    <name type="common">American cockroach</name>
    <name type="synonym">Blatta americana</name>
    <dbReference type="NCBI Taxonomy" id="6978"/>
    <lineage>
        <taxon>Eukaryota</taxon>
        <taxon>Metazoa</taxon>
        <taxon>Ecdysozoa</taxon>
        <taxon>Arthropoda</taxon>
        <taxon>Hexapoda</taxon>
        <taxon>Insecta</taxon>
        <taxon>Pterygota</taxon>
        <taxon>Neoptera</taxon>
        <taxon>Polyneoptera</taxon>
        <taxon>Dictyoptera</taxon>
        <taxon>Blattodea</taxon>
        <taxon>Blattoidea</taxon>
        <taxon>Blattidae</taxon>
        <taxon>Blattinae</taxon>
        <taxon>Periplaneta</taxon>
    </lineage>
</organism>
<accession>A0ABQ8SP35</accession>
<comment type="caution">
    <text evidence="1">The sequence shown here is derived from an EMBL/GenBank/DDBJ whole genome shotgun (WGS) entry which is preliminary data.</text>
</comment>